<name>A0ABT8VS30_9FLAO</name>
<evidence type="ECO:0000313" key="11">
    <source>
        <dbReference type="Proteomes" id="UP001168642"/>
    </source>
</evidence>
<dbReference type="EMBL" id="JAUMIT010000003">
    <property type="protein sequence ID" value="MDO3694769.1"/>
    <property type="molecule type" value="Genomic_DNA"/>
</dbReference>
<evidence type="ECO:0000313" key="10">
    <source>
        <dbReference type="EMBL" id="MDO3694769.1"/>
    </source>
</evidence>
<keyword evidence="4 9" id="KW-0812">Transmembrane</keyword>
<evidence type="ECO:0000256" key="3">
    <source>
        <dbReference type="ARBA" id="ARBA00022475"/>
    </source>
</evidence>
<protein>
    <submittedName>
        <fullName evidence="10">Bestrophin family ion channel</fullName>
    </submittedName>
</protein>
<comment type="caution">
    <text evidence="10">The sequence shown here is derived from an EMBL/GenBank/DDBJ whole genome shotgun (WGS) entry which is preliminary data.</text>
</comment>
<evidence type="ECO:0000256" key="6">
    <source>
        <dbReference type="ARBA" id="ARBA00023065"/>
    </source>
</evidence>
<keyword evidence="7 9" id="KW-0472">Membrane</keyword>
<evidence type="ECO:0000256" key="2">
    <source>
        <dbReference type="ARBA" id="ARBA00022448"/>
    </source>
</evidence>
<evidence type="ECO:0000256" key="7">
    <source>
        <dbReference type="ARBA" id="ARBA00023136"/>
    </source>
</evidence>
<reference evidence="10" key="1">
    <citation type="submission" date="2023-07" db="EMBL/GenBank/DDBJ databases">
        <title>Wenyingzhuangia sp. chi5 genome sequencing and assembly.</title>
        <authorList>
            <person name="Park S."/>
        </authorList>
    </citation>
    <scope>NUCLEOTIDE SEQUENCE</scope>
    <source>
        <strain evidence="10">Chi5</strain>
    </source>
</reference>
<feature type="transmembrane region" description="Helical" evidence="9">
    <location>
        <begin position="202"/>
        <end position="221"/>
    </location>
</feature>
<proteinExistence type="inferred from homology"/>
<gene>
    <name evidence="10" type="ORF">QVZ41_07935</name>
</gene>
<dbReference type="PANTHER" id="PTHR33281">
    <property type="entry name" value="UPF0187 PROTEIN YNEE"/>
    <property type="match status" value="1"/>
</dbReference>
<evidence type="ECO:0000256" key="5">
    <source>
        <dbReference type="ARBA" id="ARBA00022989"/>
    </source>
</evidence>
<keyword evidence="3" id="KW-1003">Cell membrane</keyword>
<evidence type="ECO:0000256" key="9">
    <source>
        <dbReference type="SAM" id="Phobius"/>
    </source>
</evidence>
<dbReference type="RefSeq" id="WP_302884022.1">
    <property type="nucleotide sequence ID" value="NZ_JAUMIT010000003.1"/>
</dbReference>
<dbReference type="Pfam" id="PF25539">
    <property type="entry name" value="Bestrophin_2"/>
    <property type="match status" value="1"/>
</dbReference>
<evidence type="ECO:0000256" key="4">
    <source>
        <dbReference type="ARBA" id="ARBA00022692"/>
    </source>
</evidence>
<evidence type="ECO:0000256" key="8">
    <source>
        <dbReference type="ARBA" id="ARBA00034708"/>
    </source>
</evidence>
<evidence type="ECO:0000256" key="1">
    <source>
        <dbReference type="ARBA" id="ARBA00004651"/>
    </source>
</evidence>
<comment type="subcellular location">
    <subcellularLocation>
        <location evidence="1">Cell membrane</location>
        <topology evidence="1">Multi-pass membrane protein</topology>
    </subcellularLocation>
</comment>
<accession>A0ABT8VS30</accession>
<keyword evidence="11" id="KW-1185">Reference proteome</keyword>
<keyword evidence="2" id="KW-0813">Transport</keyword>
<keyword evidence="6" id="KW-0406">Ion transport</keyword>
<sequence>MILEKRIPLKYWLSLIKWDVLIVTLFSLTTYTFSLYSPDLNIPVSIGTFLGTAIALLLSFKINQSYERWWEARIIWGAIVNDSRSLVIQLKNFSTEKDHHLIKKIALRQIAWAHSLGQRLREQNPLSKINQYISSDDFNVAKEYTNAPLCLINLQSKDINTLHQQQKINNFQQIQLDSTVQNLCASMGKAERIKNTAFPKTYRITLHFSIYIFLITLSLSLTNLHSIAEIPLLIIISLPFFLLEKIAQSLQDPFENRPTDTSVTSIAITIETDLKELIDNKKAPYPVEIDSFFVM</sequence>
<dbReference type="PANTHER" id="PTHR33281:SF19">
    <property type="entry name" value="VOLTAGE-DEPENDENT ANION CHANNEL-FORMING PROTEIN YNEE"/>
    <property type="match status" value="1"/>
</dbReference>
<comment type="similarity">
    <text evidence="8">Belongs to the anion channel-forming bestrophin (TC 1.A.46) family.</text>
</comment>
<keyword evidence="5 9" id="KW-1133">Transmembrane helix</keyword>
<dbReference type="Proteomes" id="UP001168642">
    <property type="component" value="Unassembled WGS sequence"/>
</dbReference>
<dbReference type="InterPro" id="IPR044669">
    <property type="entry name" value="YneE/VCCN1/2-like"/>
</dbReference>
<organism evidence="10 11">
    <name type="scientific">Wenyingzhuangia gilva</name>
    <dbReference type="NCBI Taxonomy" id="3057677"/>
    <lineage>
        <taxon>Bacteria</taxon>
        <taxon>Pseudomonadati</taxon>
        <taxon>Bacteroidota</taxon>
        <taxon>Flavobacteriia</taxon>
        <taxon>Flavobacteriales</taxon>
        <taxon>Flavobacteriaceae</taxon>
        <taxon>Wenyingzhuangia</taxon>
    </lineage>
</organism>
<feature type="transmembrane region" description="Helical" evidence="9">
    <location>
        <begin position="12"/>
        <end position="34"/>
    </location>
</feature>
<feature type="transmembrane region" description="Helical" evidence="9">
    <location>
        <begin position="40"/>
        <end position="60"/>
    </location>
</feature>